<comment type="subcellular location">
    <subcellularLocation>
        <location evidence="1">Membrane</location>
        <topology evidence="1">Multi-pass membrane protein</topology>
    </subcellularLocation>
</comment>
<keyword evidence="3 5" id="KW-1133">Transmembrane helix</keyword>
<dbReference type="GO" id="GO:0016020">
    <property type="term" value="C:membrane"/>
    <property type="evidence" value="ECO:0007669"/>
    <property type="project" value="UniProtKB-SubCell"/>
</dbReference>
<feature type="transmembrane region" description="Helical" evidence="5">
    <location>
        <begin position="69"/>
        <end position="91"/>
    </location>
</feature>
<protein>
    <submittedName>
        <fullName evidence="6">Colicin V production protein</fullName>
    </submittedName>
</protein>
<dbReference type="PANTHER" id="PTHR37306:SF1">
    <property type="entry name" value="COLICIN V PRODUCTION PROTEIN"/>
    <property type="match status" value="1"/>
</dbReference>
<dbReference type="PANTHER" id="PTHR37306">
    <property type="entry name" value="COLICIN V PRODUCTION PROTEIN"/>
    <property type="match status" value="1"/>
</dbReference>
<name>A0A4Z0Y8N5_9FIRM</name>
<evidence type="ECO:0000256" key="4">
    <source>
        <dbReference type="ARBA" id="ARBA00023136"/>
    </source>
</evidence>
<gene>
    <name evidence="6" type="ORF">CAGA_18810</name>
</gene>
<feature type="transmembrane region" description="Helical" evidence="5">
    <location>
        <begin position="111"/>
        <end position="134"/>
    </location>
</feature>
<evidence type="ECO:0000313" key="6">
    <source>
        <dbReference type="EMBL" id="TGJ75915.1"/>
    </source>
</evidence>
<dbReference type="AlphaFoldDB" id="A0A4Z0Y8N5"/>
<dbReference type="EMBL" id="SRMQ01000009">
    <property type="protein sequence ID" value="TGJ75915.1"/>
    <property type="molecule type" value="Genomic_DNA"/>
</dbReference>
<evidence type="ECO:0000256" key="1">
    <source>
        <dbReference type="ARBA" id="ARBA00004141"/>
    </source>
</evidence>
<reference evidence="6 7" key="1">
    <citation type="submission" date="2019-04" db="EMBL/GenBank/DDBJ databases">
        <authorList>
            <person name="Poehlein A."/>
            <person name="Bengelsdorf F.R."/>
            <person name="Duerre P."/>
            <person name="Daniel R."/>
        </authorList>
    </citation>
    <scope>NUCLEOTIDE SEQUENCE [LARGE SCALE GENOMIC DNA]</scope>
    <source>
        <strain evidence="6 7">BS-1</strain>
    </source>
</reference>
<dbReference type="Pfam" id="PF02674">
    <property type="entry name" value="Colicin_V"/>
    <property type="match status" value="1"/>
</dbReference>
<dbReference type="Proteomes" id="UP000297714">
    <property type="component" value="Unassembled WGS sequence"/>
</dbReference>
<dbReference type="RefSeq" id="WP_167875208.1">
    <property type="nucleotide sequence ID" value="NZ_JAJUFJ010000018.1"/>
</dbReference>
<comment type="caution">
    <text evidence="6">The sequence shown here is derived from an EMBL/GenBank/DDBJ whole genome shotgun (WGS) entry which is preliminary data.</text>
</comment>
<evidence type="ECO:0000256" key="5">
    <source>
        <dbReference type="SAM" id="Phobius"/>
    </source>
</evidence>
<keyword evidence="2 5" id="KW-0812">Transmembrane</keyword>
<accession>A0A4Z0Y8N5</accession>
<evidence type="ECO:0000256" key="3">
    <source>
        <dbReference type="ARBA" id="ARBA00022989"/>
    </source>
</evidence>
<evidence type="ECO:0000313" key="7">
    <source>
        <dbReference type="Proteomes" id="UP000297714"/>
    </source>
</evidence>
<sequence>MGAVLDILLCMIALCSVVSGFRIGLVRSLAELVGYFFAIAASFALSDYVTAVVCGYLNKQQAVTPLDRTFVKVISILVVFIVLQILVQMAARALDTVCRLPVLHAINSLLGGVFGLCKGVLLVLVLCALLRFVLPFISAKFPQIHEKDISQSSIYKYADTINPVYLLYQAEI</sequence>
<evidence type="ECO:0000256" key="2">
    <source>
        <dbReference type="ARBA" id="ARBA00022692"/>
    </source>
</evidence>
<keyword evidence="7" id="KW-1185">Reference proteome</keyword>
<keyword evidence="4 5" id="KW-0472">Membrane</keyword>
<organism evidence="6 7">
    <name type="scientific">Caproiciproducens galactitolivorans</name>
    <dbReference type="NCBI Taxonomy" id="642589"/>
    <lineage>
        <taxon>Bacteria</taxon>
        <taxon>Bacillati</taxon>
        <taxon>Bacillota</taxon>
        <taxon>Clostridia</taxon>
        <taxon>Eubacteriales</taxon>
        <taxon>Acutalibacteraceae</taxon>
        <taxon>Caproiciproducens</taxon>
    </lineage>
</organism>
<proteinExistence type="predicted"/>
<dbReference type="InterPro" id="IPR003825">
    <property type="entry name" value="Colicin-V_CvpA"/>
</dbReference>
<dbReference type="GO" id="GO:0009403">
    <property type="term" value="P:toxin biosynthetic process"/>
    <property type="evidence" value="ECO:0007669"/>
    <property type="project" value="InterPro"/>
</dbReference>
<feature type="transmembrane region" description="Helical" evidence="5">
    <location>
        <begin position="36"/>
        <end position="57"/>
    </location>
</feature>